<dbReference type="Proteomes" id="UP000290288">
    <property type="component" value="Unassembled WGS sequence"/>
</dbReference>
<dbReference type="InterPro" id="IPR011990">
    <property type="entry name" value="TPR-like_helical_dom_sf"/>
</dbReference>
<evidence type="ECO:0000313" key="2">
    <source>
        <dbReference type="Proteomes" id="UP000290288"/>
    </source>
</evidence>
<dbReference type="SUPFAM" id="SSF48452">
    <property type="entry name" value="TPR-like"/>
    <property type="match status" value="1"/>
</dbReference>
<name>A0A4Q2DDN6_9AGAR</name>
<comment type="caution">
    <text evidence="1">The sequence shown here is derived from an EMBL/GenBank/DDBJ whole genome shotgun (WGS) entry which is preliminary data.</text>
</comment>
<gene>
    <name evidence="1" type="ORF">EST38_g9086</name>
</gene>
<dbReference type="EMBL" id="SDEE01000404">
    <property type="protein sequence ID" value="RXW16754.1"/>
    <property type="molecule type" value="Genomic_DNA"/>
</dbReference>
<evidence type="ECO:0000313" key="1">
    <source>
        <dbReference type="EMBL" id="RXW16754.1"/>
    </source>
</evidence>
<keyword evidence="2" id="KW-1185">Reference proteome</keyword>
<proteinExistence type="predicted"/>
<dbReference type="AlphaFoldDB" id="A0A4Q2DDN6"/>
<dbReference type="OrthoDB" id="3217196at2759"/>
<dbReference type="STRING" id="2316362.A0A4Q2DDN6"/>
<accession>A0A4Q2DDN6</accession>
<protein>
    <submittedName>
        <fullName evidence="1">Uncharacterized protein</fullName>
    </submittedName>
</protein>
<dbReference type="Gene3D" id="1.25.40.10">
    <property type="entry name" value="Tetratricopeptide repeat domain"/>
    <property type="match status" value="1"/>
</dbReference>
<reference evidence="1 2" key="1">
    <citation type="submission" date="2019-01" db="EMBL/GenBank/DDBJ databases">
        <title>Draft genome sequence of Psathyrella aberdarensis IHI B618.</title>
        <authorList>
            <person name="Buettner E."/>
            <person name="Kellner H."/>
        </authorList>
    </citation>
    <scope>NUCLEOTIDE SEQUENCE [LARGE SCALE GENOMIC DNA]</scope>
    <source>
        <strain evidence="1 2">IHI B618</strain>
    </source>
</reference>
<sequence>MSLNNLAVALDSLYQCNGGIGTLTEATSLHREALGLRPAPHPDRSMSLNNLANALQSLYKCNGGIGTLTESLMNLADALLAQFNQSGGVDVLNEAVSLRRKLLALRPPGHRYRWGAVRGLVELLEKRHGLTEDDRDQGEIEDLKAELATVLQ</sequence>
<organism evidence="1 2">
    <name type="scientific">Candolleomyces aberdarensis</name>
    <dbReference type="NCBI Taxonomy" id="2316362"/>
    <lineage>
        <taxon>Eukaryota</taxon>
        <taxon>Fungi</taxon>
        <taxon>Dikarya</taxon>
        <taxon>Basidiomycota</taxon>
        <taxon>Agaricomycotina</taxon>
        <taxon>Agaricomycetes</taxon>
        <taxon>Agaricomycetidae</taxon>
        <taxon>Agaricales</taxon>
        <taxon>Agaricineae</taxon>
        <taxon>Psathyrellaceae</taxon>
        <taxon>Candolleomyces</taxon>
    </lineage>
</organism>